<dbReference type="Gene3D" id="3.10.20.70">
    <property type="entry name" value="Glutamine synthetase, N-terminal domain"/>
    <property type="match status" value="1"/>
</dbReference>
<evidence type="ECO:0000256" key="6">
    <source>
        <dbReference type="ARBA" id="ARBA00023231"/>
    </source>
</evidence>
<accession>A0A1B0ZX91</accession>
<protein>
    <submittedName>
        <fullName evidence="11">Glutamine synthetase</fullName>
    </submittedName>
</protein>
<dbReference type="PANTHER" id="PTHR43785:SF12">
    <property type="entry name" value="TYPE-1 GLUTAMINE SYNTHETASE 2"/>
    <property type="match status" value="1"/>
</dbReference>
<dbReference type="PANTHER" id="PTHR43785">
    <property type="entry name" value="GAMMA-GLUTAMYLPUTRESCINE SYNTHETASE"/>
    <property type="match status" value="1"/>
</dbReference>
<dbReference type="InterPro" id="IPR036651">
    <property type="entry name" value="Gln_synt_N_sf"/>
</dbReference>
<evidence type="ECO:0000313" key="12">
    <source>
        <dbReference type="Proteomes" id="UP000092565"/>
    </source>
</evidence>
<sequence>MHSDERGEMAEDISTGKLARLGLLSDACRAEAADLLQRVRSEGIETVRVLFADQHGILRGKTIVADAFDSLFSAGLNVPSTLLLKDTSHRTAFPVWSEADDGPASLMQGASDVLLVPRPETFRVLPWSPHSAWILCTPVMRDGSPVPFASQAVLQTAVDRLAGQGMAATLGLEVEFQVFERTSDARDHGQSGMPGAPVETRNLAQGYQYLTETRYGEMESVLDLIRRNAQGLGLHVRSVEIEMGPSQVELTFAPADPVTQADAMVMFRTMVKEVCAREGLHASFMAKPRLENAMANGWHVHQSLQDIATRRNLFMPQADGSLSAEASGWIAGLLTHAEASSLMIAPTVNSYKRYMPFQLAPNRIQWGADNRGAMLRGLMAPGDPASRIENRAPDSSANPYYAFAAQLIAGGAGIAAGLKAPLPTTSPYGEGAQELPKSLGAALAAFEAGSDLFSGVLGEGFTGYLSHLKRFEWDRYLNTISEWEQAEYFNLF</sequence>
<dbReference type="Pfam" id="PF00120">
    <property type="entry name" value="Gln-synt_C"/>
    <property type="match status" value="1"/>
</dbReference>
<evidence type="ECO:0000256" key="2">
    <source>
        <dbReference type="ARBA" id="ARBA00003117"/>
    </source>
</evidence>
<keyword evidence="5" id="KW-0067">ATP-binding</keyword>
<dbReference type="EMBL" id="CP015124">
    <property type="protein sequence ID" value="ANP38714.1"/>
    <property type="molecule type" value="Genomic_DNA"/>
</dbReference>
<dbReference type="SMART" id="SM01230">
    <property type="entry name" value="Gln-synt_C"/>
    <property type="match status" value="1"/>
</dbReference>
<comment type="cofactor">
    <cofactor evidence="1">
        <name>Mg(2+)</name>
        <dbReference type="ChEBI" id="CHEBI:18420"/>
    </cofactor>
</comment>
<comment type="similarity">
    <text evidence="7 8">Belongs to the glutamine synthetase family.</text>
</comment>
<dbReference type="AlphaFoldDB" id="A0A1B0ZX91"/>
<comment type="function">
    <text evidence="2">Catalyzes the ATP-dependent biosynthesis of glutamine from glutamate and ammonia.</text>
</comment>
<dbReference type="Gene3D" id="3.30.590.10">
    <property type="entry name" value="Glutamine synthetase/guanido kinase, catalytic domain"/>
    <property type="match status" value="1"/>
</dbReference>
<organism evidence="11 12">
    <name type="scientific">Phaeobacter gallaeciensis</name>
    <dbReference type="NCBI Taxonomy" id="60890"/>
    <lineage>
        <taxon>Bacteria</taxon>
        <taxon>Pseudomonadati</taxon>
        <taxon>Pseudomonadota</taxon>
        <taxon>Alphaproteobacteria</taxon>
        <taxon>Rhodobacterales</taxon>
        <taxon>Roseobacteraceae</taxon>
        <taxon>Phaeobacter</taxon>
    </lineage>
</organism>
<dbReference type="PROSITE" id="PS51987">
    <property type="entry name" value="GS_CATALYTIC"/>
    <property type="match status" value="1"/>
</dbReference>
<dbReference type="GO" id="GO:0006542">
    <property type="term" value="P:glutamine biosynthetic process"/>
    <property type="evidence" value="ECO:0007669"/>
    <property type="project" value="InterPro"/>
</dbReference>
<evidence type="ECO:0000313" key="11">
    <source>
        <dbReference type="EMBL" id="ANP38714.1"/>
    </source>
</evidence>
<keyword evidence="6" id="KW-0535">Nitrogen fixation</keyword>
<dbReference type="SUPFAM" id="SSF54368">
    <property type="entry name" value="Glutamine synthetase, N-terminal domain"/>
    <property type="match status" value="1"/>
</dbReference>
<evidence type="ECO:0000256" key="1">
    <source>
        <dbReference type="ARBA" id="ARBA00001946"/>
    </source>
</evidence>
<dbReference type="PROSITE" id="PS51986">
    <property type="entry name" value="GS_BETA_GRASP"/>
    <property type="match status" value="1"/>
</dbReference>
<name>A0A1B0ZX91_9RHOB</name>
<evidence type="ECO:0000256" key="5">
    <source>
        <dbReference type="ARBA" id="ARBA00022840"/>
    </source>
</evidence>
<feature type="domain" description="GS catalytic" evidence="10">
    <location>
        <begin position="150"/>
        <end position="492"/>
    </location>
</feature>
<evidence type="ECO:0000259" key="9">
    <source>
        <dbReference type="PROSITE" id="PS51986"/>
    </source>
</evidence>
<dbReference type="InterPro" id="IPR014746">
    <property type="entry name" value="Gln_synth/guanido_kin_cat_dom"/>
</dbReference>
<dbReference type="SUPFAM" id="SSF55931">
    <property type="entry name" value="Glutamine synthetase/guanido kinase"/>
    <property type="match status" value="1"/>
</dbReference>
<dbReference type="Proteomes" id="UP000092565">
    <property type="component" value="Chromosome"/>
</dbReference>
<keyword evidence="3" id="KW-0436">Ligase</keyword>
<feature type="domain" description="GS beta-grasp" evidence="9">
    <location>
        <begin position="42"/>
        <end position="143"/>
    </location>
</feature>
<keyword evidence="12" id="KW-1185">Reference proteome</keyword>
<evidence type="ECO:0000256" key="8">
    <source>
        <dbReference type="RuleBase" id="RU000384"/>
    </source>
</evidence>
<evidence type="ECO:0000256" key="3">
    <source>
        <dbReference type="ARBA" id="ARBA00022598"/>
    </source>
</evidence>
<evidence type="ECO:0000259" key="10">
    <source>
        <dbReference type="PROSITE" id="PS51987"/>
    </source>
</evidence>
<evidence type="ECO:0000256" key="7">
    <source>
        <dbReference type="PROSITE-ProRule" id="PRU01330"/>
    </source>
</evidence>
<dbReference type="GO" id="GO:0004356">
    <property type="term" value="F:glutamine synthetase activity"/>
    <property type="evidence" value="ECO:0007669"/>
    <property type="project" value="InterPro"/>
</dbReference>
<reference evidence="11 12" key="1">
    <citation type="submission" date="2016-04" db="EMBL/GenBank/DDBJ databases">
        <authorList>
            <person name="Evans L.H."/>
            <person name="Alamgir A."/>
            <person name="Owens N."/>
            <person name="Weber N.D."/>
            <person name="Virtaneva K."/>
            <person name="Barbian K."/>
            <person name="Babar A."/>
            <person name="Rosenke K."/>
        </authorList>
    </citation>
    <scope>NUCLEOTIDE SEQUENCE [LARGE SCALE GENOMIC DNA]</scope>
    <source>
        <strain evidence="11 12">JL2886</strain>
    </source>
</reference>
<gene>
    <name evidence="11" type="primary">glnA</name>
    <name evidence="11" type="ORF">JL2886_03845</name>
</gene>
<dbReference type="PATRIC" id="fig|60890.4.peg.3749"/>
<dbReference type="InterPro" id="IPR008147">
    <property type="entry name" value="Gln_synt_N"/>
</dbReference>
<proteinExistence type="inferred from homology"/>
<keyword evidence="4" id="KW-0547">Nucleotide-binding</keyword>
<dbReference type="InterPro" id="IPR008146">
    <property type="entry name" value="Gln_synth_cat_dom"/>
</dbReference>
<dbReference type="GO" id="GO:0005524">
    <property type="term" value="F:ATP binding"/>
    <property type="evidence" value="ECO:0007669"/>
    <property type="project" value="UniProtKB-KW"/>
</dbReference>
<evidence type="ECO:0000256" key="4">
    <source>
        <dbReference type="ARBA" id="ARBA00022741"/>
    </source>
</evidence>